<dbReference type="NCBIfam" id="NF002449">
    <property type="entry name" value="PRK01617.1"/>
    <property type="match status" value="1"/>
</dbReference>
<keyword evidence="3" id="KW-1185">Reference proteome</keyword>
<evidence type="ECO:0000313" key="2">
    <source>
        <dbReference type="EMBL" id="CAH2031937.1"/>
    </source>
</evidence>
<dbReference type="InterPro" id="IPR004027">
    <property type="entry name" value="SEC_C_motif"/>
</dbReference>
<evidence type="ECO:0000313" key="3">
    <source>
        <dbReference type="Proteomes" id="UP001295463"/>
    </source>
</evidence>
<dbReference type="NCBIfam" id="NF002486">
    <property type="entry name" value="PRK01752.1"/>
    <property type="match status" value="1"/>
</dbReference>
<dbReference type="InterPro" id="IPR032710">
    <property type="entry name" value="NTF2-like_dom_sf"/>
</dbReference>
<dbReference type="SUPFAM" id="SSF54427">
    <property type="entry name" value="NTF2-like"/>
    <property type="match status" value="1"/>
</dbReference>
<organism evidence="2 3">
    <name type="scientific">Trichlorobacter ammonificans</name>
    <dbReference type="NCBI Taxonomy" id="2916410"/>
    <lineage>
        <taxon>Bacteria</taxon>
        <taxon>Pseudomonadati</taxon>
        <taxon>Thermodesulfobacteriota</taxon>
        <taxon>Desulfuromonadia</taxon>
        <taxon>Geobacterales</taxon>
        <taxon>Geobacteraceae</taxon>
        <taxon>Trichlorobacter</taxon>
    </lineage>
</organism>
<dbReference type="Pfam" id="PF02810">
    <property type="entry name" value="SEC-C"/>
    <property type="match status" value="1"/>
</dbReference>
<dbReference type="InterPro" id="IPR048469">
    <property type="entry name" value="YchJ-like_M"/>
</dbReference>
<dbReference type="PANTHER" id="PTHR33747:SF1">
    <property type="entry name" value="ADENYLATE CYCLASE-ASSOCIATED CAP C-TERMINAL DOMAIN-CONTAINING PROTEIN"/>
    <property type="match status" value="1"/>
</dbReference>
<dbReference type="Proteomes" id="UP001295463">
    <property type="component" value="Chromosome"/>
</dbReference>
<accession>A0ABN8HL80</accession>
<name>A0ABN8HL80_9BACT</name>
<evidence type="ECO:0000259" key="1">
    <source>
        <dbReference type="Pfam" id="PF17775"/>
    </source>
</evidence>
<sequence>MSSCPCGSGSSYTDCCLPIIKNLRPAETAEALMRARYAAYATTEMDFVFESTHPDHRQNYDHDGTRAWAESSEWLGLQIVATDKGGPTDDVGQVEFIARFREQGGAARAHHENSRFLRQDGRWYFADGVMVKNQPIIVSKVGRNDPCTCGSGLKYKKCCGK</sequence>
<dbReference type="Gene3D" id="3.10.450.50">
    <property type="match status" value="1"/>
</dbReference>
<feature type="domain" description="YchJ-like middle NTF2-like" evidence="1">
    <location>
        <begin position="28"/>
        <end position="128"/>
    </location>
</feature>
<dbReference type="RefSeq" id="WP_305732722.1">
    <property type="nucleotide sequence ID" value="NZ_OW150024.1"/>
</dbReference>
<gene>
    <name evidence="2" type="ORF">GEAMG1_2102</name>
</gene>
<dbReference type="EMBL" id="OW150024">
    <property type="protein sequence ID" value="CAH2031937.1"/>
    <property type="molecule type" value="Genomic_DNA"/>
</dbReference>
<dbReference type="SUPFAM" id="SSF103642">
    <property type="entry name" value="Sec-C motif"/>
    <property type="match status" value="1"/>
</dbReference>
<dbReference type="Pfam" id="PF17775">
    <property type="entry name" value="YchJ_M-like"/>
    <property type="match status" value="1"/>
</dbReference>
<dbReference type="PANTHER" id="PTHR33747">
    <property type="entry name" value="UPF0225 PROTEIN SCO1677"/>
    <property type="match status" value="1"/>
</dbReference>
<proteinExistence type="predicted"/>
<reference evidence="2 3" key="1">
    <citation type="submission" date="2022-03" db="EMBL/GenBank/DDBJ databases">
        <authorList>
            <person name="Koch H."/>
        </authorList>
    </citation>
    <scope>NUCLEOTIDE SEQUENCE [LARGE SCALE GENOMIC DNA]</scope>
    <source>
        <strain evidence="2 3">G1</strain>
    </source>
</reference>
<protein>
    <submittedName>
        <fullName evidence="2">NTF2-like domain-containing protein YchJ</fullName>
    </submittedName>
</protein>